<keyword evidence="2" id="KW-0997">Cell inner membrane</keyword>
<dbReference type="GO" id="GO:0008955">
    <property type="term" value="F:peptidoglycan glycosyltransferase activity"/>
    <property type="evidence" value="ECO:0007669"/>
    <property type="project" value="UniProtKB-UniRule"/>
</dbReference>
<dbReference type="InterPro" id="IPR001264">
    <property type="entry name" value="Glyco_trans_51"/>
</dbReference>
<dbReference type="InterPro" id="IPR011812">
    <property type="entry name" value="Pep_trsgly"/>
</dbReference>
<keyword evidence="9 11" id="KW-0472">Membrane</keyword>
<feature type="domain" description="Glycosyl transferase family 51" evidence="12">
    <location>
        <begin position="53"/>
        <end position="218"/>
    </location>
</feature>
<dbReference type="RefSeq" id="WP_141613604.1">
    <property type="nucleotide sequence ID" value="NZ_CP041253.1"/>
</dbReference>
<keyword evidence="1 11" id="KW-1003">Cell membrane</keyword>
<dbReference type="Gene3D" id="1.10.3810.10">
    <property type="entry name" value="Biosynthetic peptidoglycan transglycosylase-like"/>
    <property type="match status" value="1"/>
</dbReference>
<keyword evidence="4 11" id="KW-0808">Transferase</keyword>
<comment type="catalytic activity">
    <reaction evidence="11">
        <text>[GlcNAc-(1-&gt;4)-Mur2Ac(oyl-L-Ala-gamma-D-Glu-L-Lys-D-Ala-D-Ala)](n)-di-trans,octa-cis-undecaprenyl diphosphate + beta-D-GlcNAc-(1-&gt;4)-Mur2Ac(oyl-L-Ala-gamma-D-Glu-L-Lys-D-Ala-D-Ala)-di-trans,octa-cis-undecaprenyl diphosphate = [GlcNAc-(1-&gt;4)-Mur2Ac(oyl-L-Ala-gamma-D-Glu-L-Lys-D-Ala-D-Ala)](n+1)-di-trans,octa-cis-undecaprenyl diphosphate + di-trans,octa-cis-undecaprenyl diphosphate + H(+)</text>
        <dbReference type="Rhea" id="RHEA:23708"/>
        <dbReference type="Rhea" id="RHEA-COMP:9602"/>
        <dbReference type="Rhea" id="RHEA-COMP:9603"/>
        <dbReference type="ChEBI" id="CHEBI:15378"/>
        <dbReference type="ChEBI" id="CHEBI:58405"/>
        <dbReference type="ChEBI" id="CHEBI:60033"/>
        <dbReference type="ChEBI" id="CHEBI:78435"/>
        <dbReference type="EC" id="2.4.99.28"/>
    </reaction>
</comment>
<dbReference type="AlphaFoldDB" id="A0A514CEW7"/>
<evidence type="ECO:0000256" key="7">
    <source>
        <dbReference type="ARBA" id="ARBA00022984"/>
    </source>
</evidence>
<dbReference type="PANTHER" id="PTHR30400">
    <property type="entry name" value="MONOFUNCTIONAL BIOSYNTHETIC PEPTIDOGLYCAN TRANSGLYCOSYLASE"/>
    <property type="match status" value="1"/>
</dbReference>
<evidence type="ECO:0000256" key="4">
    <source>
        <dbReference type="ARBA" id="ARBA00022679"/>
    </source>
</evidence>
<keyword evidence="6 11" id="KW-0133">Cell shape</keyword>
<dbReference type="NCBIfam" id="TIGR02070">
    <property type="entry name" value="mono_pep_trsgly"/>
    <property type="match status" value="1"/>
</dbReference>
<feature type="transmembrane region" description="Helical" evidence="11">
    <location>
        <begin position="12"/>
        <end position="33"/>
    </location>
</feature>
<dbReference type="GO" id="GO:0005886">
    <property type="term" value="C:plasma membrane"/>
    <property type="evidence" value="ECO:0007669"/>
    <property type="project" value="UniProtKB-SubCell"/>
</dbReference>
<dbReference type="HAMAP" id="MF_00766">
    <property type="entry name" value="PGT_MtgA"/>
    <property type="match status" value="1"/>
</dbReference>
<evidence type="ECO:0000256" key="8">
    <source>
        <dbReference type="ARBA" id="ARBA00022989"/>
    </source>
</evidence>
<dbReference type="InterPro" id="IPR023346">
    <property type="entry name" value="Lysozyme-like_dom_sf"/>
</dbReference>
<dbReference type="EMBL" id="CP041253">
    <property type="protein sequence ID" value="QDH78348.1"/>
    <property type="molecule type" value="Genomic_DNA"/>
</dbReference>
<dbReference type="GO" id="GO:0008360">
    <property type="term" value="P:regulation of cell shape"/>
    <property type="evidence" value="ECO:0007669"/>
    <property type="project" value="UniProtKB-KW"/>
</dbReference>
<evidence type="ECO:0000259" key="12">
    <source>
        <dbReference type="Pfam" id="PF00912"/>
    </source>
</evidence>
<dbReference type="PANTHER" id="PTHR30400:SF0">
    <property type="entry name" value="BIOSYNTHETIC PEPTIDOGLYCAN TRANSGLYCOSYLASE"/>
    <property type="match status" value="1"/>
</dbReference>
<evidence type="ECO:0000256" key="6">
    <source>
        <dbReference type="ARBA" id="ARBA00022960"/>
    </source>
</evidence>
<dbReference type="EC" id="2.4.99.28" evidence="11"/>
<dbReference type="GO" id="GO:0071555">
    <property type="term" value="P:cell wall organization"/>
    <property type="evidence" value="ECO:0007669"/>
    <property type="project" value="UniProtKB-KW"/>
</dbReference>
<keyword evidence="14" id="KW-1185">Reference proteome</keyword>
<name>A0A514CEW7_9BACT</name>
<evidence type="ECO:0000256" key="1">
    <source>
        <dbReference type="ARBA" id="ARBA00022475"/>
    </source>
</evidence>
<organism evidence="13 14">
    <name type="scientific">Echinicola soli</name>
    <dbReference type="NCBI Taxonomy" id="2591634"/>
    <lineage>
        <taxon>Bacteria</taxon>
        <taxon>Pseudomonadati</taxon>
        <taxon>Bacteroidota</taxon>
        <taxon>Cytophagia</taxon>
        <taxon>Cytophagales</taxon>
        <taxon>Cyclobacteriaceae</taxon>
        <taxon>Echinicola</taxon>
    </lineage>
</organism>
<evidence type="ECO:0000313" key="13">
    <source>
        <dbReference type="EMBL" id="QDH78348.1"/>
    </source>
</evidence>
<comment type="similarity">
    <text evidence="11">Belongs to the glycosyltransferase 51 family.</text>
</comment>
<dbReference type="Proteomes" id="UP000316614">
    <property type="component" value="Chromosome"/>
</dbReference>
<evidence type="ECO:0000256" key="11">
    <source>
        <dbReference type="HAMAP-Rule" id="MF_00766"/>
    </source>
</evidence>
<dbReference type="GO" id="GO:0009252">
    <property type="term" value="P:peptidoglycan biosynthetic process"/>
    <property type="evidence" value="ECO:0007669"/>
    <property type="project" value="UniProtKB-UniRule"/>
</dbReference>
<evidence type="ECO:0000313" key="14">
    <source>
        <dbReference type="Proteomes" id="UP000316614"/>
    </source>
</evidence>
<dbReference type="GO" id="GO:0009274">
    <property type="term" value="C:peptidoglycan-based cell wall"/>
    <property type="evidence" value="ECO:0007669"/>
    <property type="project" value="InterPro"/>
</dbReference>
<evidence type="ECO:0000256" key="2">
    <source>
        <dbReference type="ARBA" id="ARBA00022519"/>
    </source>
</evidence>
<dbReference type="UniPathway" id="UPA00219"/>
<gene>
    <name evidence="11 13" type="primary">mtgA</name>
    <name evidence="13" type="ORF">FKX85_04555</name>
</gene>
<dbReference type="OrthoDB" id="9766909at2"/>
<dbReference type="GO" id="GO:0016763">
    <property type="term" value="F:pentosyltransferase activity"/>
    <property type="evidence" value="ECO:0007669"/>
    <property type="project" value="InterPro"/>
</dbReference>
<comment type="function">
    <text evidence="11">Peptidoglycan polymerase that catalyzes glycan chain elongation from lipid-linked precursors.</text>
</comment>
<dbReference type="Pfam" id="PF00912">
    <property type="entry name" value="Transgly"/>
    <property type="match status" value="1"/>
</dbReference>
<evidence type="ECO:0000256" key="5">
    <source>
        <dbReference type="ARBA" id="ARBA00022692"/>
    </source>
</evidence>
<dbReference type="KEGG" id="echi:FKX85_04555"/>
<keyword evidence="10 11" id="KW-0961">Cell wall biogenesis/degradation</keyword>
<reference evidence="13 14" key="1">
    <citation type="submission" date="2019-06" db="EMBL/GenBank/DDBJ databases">
        <title>Echinicola alkalisoli sp. nov. isolated from saline soil.</title>
        <authorList>
            <person name="Sun J.-Q."/>
            <person name="Xu L."/>
        </authorList>
    </citation>
    <scope>NUCLEOTIDE SEQUENCE [LARGE SCALE GENOMIC DNA]</scope>
    <source>
        <strain evidence="13 14">LN3S3</strain>
    </source>
</reference>
<keyword evidence="3 11" id="KW-0328">Glycosyltransferase</keyword>
<comment type="subcellular location">
    <subcellularLocation>
        <location evidence="11">Cell membrane</location>
        <topology evidence="11">Single-pass membrane protein</topology>
    </subcellularLocation>
</comment>
<accession>A0A514CEW7</accession>
<evidence type="ECO:0000256" key="3">
    <source>
        <dbReference type="ARBA" id="ARBA00022676"/>
    </source>
</evidence>
<evidence type="ECO:0000256" key="10">
    <source>
        <dbReference type="ARBA" id="ARBA00023316"/>
    </source>
</evidence>
<evidence type="ECO:0000256" key="9">
    <source>
        <dbReference type="ARBA" id="ARBA00023136"/>
    </source>
</evidence>
<sequence>MKKFWRFIRKLVLWFFIISIGMTLVYKFVPVYITPLMVIRMVEQAADEKREVRLKKDWVSMDRISKHMAQAVVASEDQKFLDHFGFDMDAIDKAMEENSSGKRIRGGSTISNQTAKNVFLWPGRNYVRKGLEAYFTLLIELLWSKERIMEVYLNVIEMGDGIYGVEAASQAFYHKSAAKLSRQEAAMIAAVLPNPLRWSPTRPTAYNYKRQAWILRNMNNLNPVGFGKQD</sequence>
<keyword evidence="5 11" id="KW-0812">Transmembrane</keyword>
<keyword evidence="8 11" id="KW-1133">Transmembrane helix</keyword>
<keyword evidence="7 11" id="KW-0573">Peptidoglycan synthesis</keyword>
<dbReference type="InterPro" id="IPR036950">
    <property type="entry name" value="PBP_transglycosylase"/>
</dbReference>
<proteinExistence type="inferred from homology"/>
<comment type="pathway">
    <text evidence="11">Cell wall biogenesis; peptidoglycan biosynthesis.</text>
</comment>
<protein>
    <recommendedName>
        <fullName evidence="11">Biosynthetic peptidoglycan transglycosylase</fullName>
        <ecNumber evidence="11">2.4.99.28</ecNumber>
    </recommendedName>
    <alternativeName>
        <fullName evidence="11">Glycan polymerase</fullName>
    </alternativeName>
    <alternativeName>
        <fullName evidence="11">Peptidoglycan glycosyltransferase MtgA</fullName>
        <shortName evidence="11">PGT</shortName>
    </alternativeName>
</protein>
<dbReference type="SUPFAM" id="SSF53955">
    <property type="entry name" value="Lysozyme-like"/>
    <property type="match status" value="1"/>
</dbReference>